<comment type="subcellular location">
    <subcellularLocation>
        <location evidence="1">Cell membrane</location>
    </subcellularLocation>
</comment>
<feature type="transmembrane region" description="Helical" evidence="7">
    <location>
        <begin position="6"/>
        <end position="26"/>
    </location>
</feature>
<dbReference type="Pfam" id="PF05423">
    <property type="entry name" value="Mycobact_memb"/>
    <property type="match status" value="1"/>
</dbReference>
<dbReference type="InterPro" id="IPR008693">
    <property type="entry name" value="MmpS"/>
</dbReference>
<gene>
    <name evidence="8" type="ORF">BN1047_02338</name>
</gene>
<evidence type="ECO:0000256" key="6">
    <source>
        <dbReference type="ARBA" id="ARBA00023136"/>
    </source>
</evidence>
<dbReference type="EMBL" id="LK021338">
    <property type="protein sequence ID" value="CDQ44459.1"/>
    <property type="molecule type" value="Genomic_DNA"/>
</dbReference>
<evidence type="ECO:0000256" key="2">
    <source>
        <dbReference type="ARBA" id="ARBA00007531"/>
    </source>
</evidence>
<evidence type="ECO:0000256" key="7">
    <source>
        <dbReference type="SAM" id="Phobius"/>
    </source>
</evidence>
<keyword evidence="5 7" id="KW-1133">Transmembrane helix</keyword>
<protein>
    <submittedName>
        <fullName evidence="8">Membrane protein MmpS</fullName>
    </submittedName>
</protein>
<reference evidence="8" key="2">
    <citation type="submission" date="2015-09" db="EMBL/GenBank/DDBJ databases">
        <title>Draft genome sequence of Mycobacterium neoaurum DSM 44074.</title>
        <authorList>
            <person name="Croce O."/>
            <person name="Robert C."/>
            <person name="Raoult D."/>
            <person name="Drancourt M."/>
        </authorList>
    </citation>
    <scope>NUCLEOTIDE SEQUENCE</scope>
    <source>
        <strain evidence="8">DSM 44074</strain>
    </source>
</reference>
<evidence type="ECO:0000313" key="9">
    <source>
        <dbReference type="Proteomes" id="UP000028864"/>
    </source>
</evidence>
<accession>A0AAV2WJK9</accession>
<evidence type="ECO:0000256" key="1">
    <source>
        <dbReference type="ARBA" id="ARBA00004236"/>
    </source>
</evidence>
<evidence type="ECO:0000256" key="5">
    <source>
        <dbReference type="ARBA" id="ARBA00022989"/>
    </source>
</evidence>
<reference evidence="8" key="1">
    <citation type="submission" date="2014-05" db="EMBL/GenBank/DDBJ databases">
        <authorList>
            <person name="Urmite Genomes"/>
        </authorList>
    </citation>
    <scope>NUCLEOTIDE SEQUENCE</scope>
    <source>
        <strain evidence="8">DSM 44074</strain>
    </source>
</reference>
<sequence length="139" mass="14683">MLDGQRWIVAVIVGVIAVSAAVIGSLRLRDIPDRAIGHSPPPHAVADPRERLIEYRLDGDPGRHALVSYLTPEGHVVDADVVLPWRTQAPISTLTAAVGLAAQTNGSRLRCEIAVDGQSRILREATADAAVVNCSVPAA</sequence>
<proteinExistence type="inferred from homology"/>
<keyword evidence="6 7" id="KW-0472">Membrane</keyword>
<evidence type="ECO:0000313" key="8">
    <source>
        <dbReference type="EMBL" id="CDQ44459.1"/>
    </source>
</evidence>
<dbReference type="AlphaFoldDB" id="A0AAV2WJK9"/>
<keyword evidence="4 7" id="KW-0812">Transmembrane</keyword>
<dbReference type="InterPro" id="IPR038468">
    <property type="entry name" value="MmpS_C"/>
</dbReference>
<comment type="similarity">
    <text evidence="2">Belongs to the MmpS family.</text>
</comment>
<evidence type="ECO:0000256" key="4">
    <source>
        <dbReference type="ARBA" id="ARBA00022692"/>
    </source>
</evidence>
<dbReference type="Proteomes" id="UP000028864">
    <property type="component" value="Unassembled WGS sequence"/>
</dbReference>
<keyword evidence="3" id="KW-1003">Cell membrane</keyword>
<evidence type="ECO:0000256" key="3">
    <source>
        <dbReference type="ARBA" id="ARBA00022475"/>
    </source>
</evidence>
<organism evidence="8 9">
    <name type="scientific">Mycolicibacterium neoaurum</name>
    <name type="common">Mycobacterium neoaurum</name>
    <dbReference type="NCBI Taxonomy" id="1795"/>
    <lineage>
        <taxon>Bacteria</taxon>
        <taxon>Bacillati</taxon>
        <taxon>Actinomycetota</taxon>
        <taxon>Actinomycetes</taxon>
        <taxon>Mycobacteriales</taxon>
        <taxon>Mycobacteriaceae</taxon>
        <taxon>Mycolicibacterium</taxon>
    </lineage>
</organism>
<name>A0AAV2WJK9_MYCNE</name>
<dbReference type="Gene3D" id="2.60.40.2880">
    <property type="entry name" value="MmpS1-5, C-terminal soluble domain"/>
    <property type="match status" value="1"/>
</dbReference>
<dbReference type="GO" id="GO:0005886">
    <property type="term" value="C:plasma membrane"/>
    <property type="evidence" value="ECO:0007669"/>
    <property type="project" value="UniProtKB-SubCell"/>
</dbReference>